<feature type="domain" description="Peptidase M48" evidence="8">
    <location>
        <begin position="34"/>
        <end position="222"/>
    </location>
</feature>
<evidence type="ECO:0000256" key="3">
    <source>
        <dbReference type="ARBA" id="ARBA00022801"/>
    </source>
</evidence>
<accession>A0A0F5MPI5</accession>
<evidence type="ECO:0000256" key="7">
    <source>
        <dbReference type="SAM" id="SignalP"/>
    </source>
</evidence>
<dbReference type="Gene3D" id="3.30.2010.10">
    <property type="entry name" value="Metalloproteases ('zincins'), catalytic domain"/>
    <property type="match status" value="1"/>
</dbReference>
<dbReference type="GO" id="GO:0051603">
    <property type="term" value="P:proteolysis involved in protein catabolic process"/>
    <property type="evidence" value="ECO:0007669"/>
    <property type="project" value="TreeGrafter"/>
</dbReference>
<dbReference type="AlphaFoldDB" id="A0A0F5MPI5"/>
<evidence type="ECO:0000256" key="6">
    <source>
        <dbReference type="RuleBase" id="RU003983"/>
    </source>
</evidence>
<organism evidence="9 10">
    <name type="scientific">Candidatus Arcanibacter lacustris</name>
    <dbReference type="NCBI Taxonomy" id="1607817"/>
    <lineage>
        <taxon>Bacteria</taxon>
        <taxon>Pseudomonadati</taxon>
        <taxon>Pseudomonadota</taxon>
        <taxon>Alphaproteobacteria</taxon>
        <taxon>Rickettsiales</taxon>
        <taxon>Candidatus Arcanibacter</taxon>
    </lineage>
</organism>
<comment type="similarity">
    <text evidence="6">Belongs to the peptidase M48 family.</text>
</comment>
<comment type="caution">
    <text evidence="9">The sequence shown here is derived from an EMBL/GenBank/DDBJ whole genome shotgun (WGS) entry which is preliminary data.</text>
</comment>
<dbReference type="Proteomes" id="UP000033358">
    <property type="component" value="Unassembled WGS sequence"/>
</dbReference>
<feature type="signal peptide" evidence="7">
    <location>
        <begin position="1"/>
        <end position="20"/>
    </location>
</feature>
<dbReference type="CDD" id="cd07324">
    <property type="entry name" value="M48C_Oma1-like"/>
    <property type="match status" value="1"/>
</dbReference>
<evidence type="ECO:0000313" key="9">
    <source>
        <dbReference type="EMBL" id="KKB96718.1"/>
    </source>
</evidence>
<comment type="cofactor">
    <cofactor evidence="6">
        <name>Zn(2+)</name>
        <dbReference type="ChEBI" id="CHEBI:29105"/>
    </cofactor>
    <text evidence="6">Binds 1 zinc ion per subunit.</text>
</comment>
<protein>
    <submittedName>
        <fullName evidence="9">TPR repeat-containing protein YfgC</fullName>
    </submittedName>
</protein>
<dbReference type="InterPro" id="IPR001915">
    <property type="entry name" value="Peptidase_M48"/>
</dbReference>
<gene>
    <name evidence="9" type="primary">yfgC</name>
    <name evidence="9" type="ORF">SZ25_00212</name>
</gene>
<dbReference type="PANTHER" id="PTHR22726">
    <property type="entry name" value="METALLOENDOPEPTIDASE OMA1"/>
    <property type="match status" value="1"/>
</dbReference>
<evidence type="ECO:0000256" key="2">
    <source>
        <dbReference type="ARBA" id="ARBA00022723"/>
    </source>
</evidence>
<name>A0A0F5MPI5_9RICK</name>
<evidence type="ECO:0000256" key="1">
    <source>
        <dbReference type="ARBA" id="ARBA00022670"/>
    </source>
</evidence>
<dbReference type="Gene3D" id="1.25.40.10">
    <property type="entry name" value="Tetratricopeptide repeat domain"/>
    <property type="match status" value="1"/>
</dbReference>
<keyword evidence="3 6" id="KW-0378">Hydrolase</keyword>
<evidence type="ECO:0000313" key="10">
    <source>
        <dbReference type="Proteomes" id="UP000033358"/>
    </source>
</evidence>
<dbReference type="SUPFAM" id="SSF55486">
    <property type="entry name" value="Metalloproteases ('zincins'), catalytic domain"/>
    <property type="match status" value="1"/>
</dbReference>
<evidence type="ECO:0000259" key="8">
    <source>
        <dbReference type="Pfam" id="PF01435"/>
    </source>
</evidence>
<keyword evidence="2" id="KW-0479">Metal-binding</keyword>
<reference evidence="9 10" key="1">
    <citation type="submission" date="2015-02" db="EMBL/GenBank/DDBJ databases">
        <title>Single cell genomics of a rare environmental alphaproteobacterium provides unique insights into Rickettsiaceae evolution.</title>
        <authorList>
            <person name="Martijn J."/>
            <person name="Schulz F."/>
            <person name="Zaremba-Niedzwiedzka K."/>
            <person name="Viklund J."/>
            <person name="Stepanauskas R."/>
            <person name="Andersson S.G.E."/>
            <person name="Horn M."/>
            <person name="Guy L."/>
            <person name="Ettema T.J.G."/>
        </authorList>
    </citation>
    <scope>NUCLEOTIDE SEQUENCE [LARGE SCALE GENOMIC DNA]</scope>
    <source>
        <strain evidence="9 10">SCGC AAA041-L04</strain>
    </source>
</reference>
<evidence type="ECO:0000256" key="4">
    <source>
        <dbReference type="ARBA" id="ARBA00022833"/>
    </source>
</evidence>
<keyword evidence="1 6" id="KW-0645">Protease</keyword>
<keyword evidence="7" id="KW-0732">Signal</keyword>
<sequence length="439" mass="49420">MNRALILLLIIFLQANLAFAQKNFSIIRDDEIESSIEKLIEPLFRAASINPSSMRVVIVDDPTINAFVANQTMVFIHSGLLLKFYDDPDMVMGVVAHELGHILGGHLAKLDTRYRNIATNSVASAVILGAIGLAMSAPELAMAGISGSMHIGKQSMLSYSRQQEQSADKIAVELLEKSKNSPIGLKKTMDYFRQADASLYGKINPYSITHPMPAERLQFITGYMEKTKYPHSMIPSNIKNQYIRAMVKLSAFLEPTRPILSSKSQDDYIYAKSIINFRTNHKNEAIKLIDQLIHKEPENPYFYELKSQVLFENGLVIESLEQYQKAYSLRGSNLISYEYASALIEAVDMGKLTKSKLDKSIELLKKTNKQGDIPLENLDQLARAYGKKGKVGMANYYLAKMYLLLGDDKKSTRFAKIASKQLPKSDPYYLKSMDMIKED</sequence>
<dbReference type="GO" id="GO:0016020">
    <property type="term" value="C:membrane"/>
    <property type="evidence" value="ECO:0007669"/>
    <property type="project" value="TreeGrafter"/>
</dbReference>
<dbReference type="GO" id="GO:0046872">
    <property type="term" value="F:metal ion binding"/>
    <property type="evidence" value="ECO:0007669"/>
    <property type="project" value="UniProtKB-KW"/>
</dbReference>
<keyword evidence="4 6" id="KW-0862">Zinc</keyword>
<dbReference type="EMBL" id="JYHA01000029">
    <property type="protein sequence ID" value="KKB96718.1"/>
    <property type="molecule type" value="Genomic_DNA"/>
</dbReference>
<keyword evidence="5 6" id="KW-0482">Metalloprotease</keyword>
<dbReference type="InterPro" id="IPR051156">
    <property type="entry name" value="Mito/Outer_Membr_Metalloprot"/>
</dbReference>
<evidence type="ECO:0000256" key="5">
    <source>
        <dbReference type="ARBA" id="ARBA00023049"/>
    </source>
</evidence>
<dbReference type="PANTHER" id="PTHR22726:SF1">
    <property type="entry name" value="METALLOENDOPEPTIDASE OMA1, MITOCHONDRIAL"/>
    <property type="match status" value="1"/>
</dbReference>
<dbReference type="GO" id="GO:0004222">
    <property type="term" value="F:metalloendopeptidase activity"/>
    <property type="evidence" value="ECO:0007669"/>
    <property type="project" value="InterPro"/>
</dbReference>
<proteinExistence type="inferred from homology"/>
<dbReference type="SUPFAM" id="SSF48452">
    <property type="entry name" value="TPR-like"/>
    <property type="match status" value="1"/>
</dbReference>
<feature type="chain" id="PRO_5002493158" evidence="7">
    <location>
        <begin position="21"/>
        <end position="439"/>
    </location>
</feature>
<dbReference type="Pfam" id="PF01435">
    <property type="entry name" value="Peptidase_M48"/>
    <property type="match status" value="1"/>
</dbReference>
<dbReference type="InterPro" id="IPR011990">
    <property type="entry name" value="TPR-like_helical_dom_sf"/>
</dbReference>
<keyword evidence="10" id="KW-1185">Reference proteome</keyword>